<evidence type="ECO:0000259" key="9">
    <source>
        <dbReference type="PROSITE" id="PS00028"/>
    </source>
</evidence>
<comment type="similarity">
    <text evidence="2">Belongs to the MSOX/MTOX family.</text>
</comment>
<keyword evidence="4" id="KW-0285">Flavoprotein</keyword>
<dbReference type="EC" id="1.5.3.1" evidence="3"/>
<feature type="domain" description="C2H2-type" evidence="9">
    <location>
        <begin position="697"/>
        <end position="719"/>
    </location>
</feature>
<gene>
    <name evidence="10" type="ORF">JG688_00003387</name>
</gene>
<sequence length="730" mass="80172">MVTAVYDVVIVGAGLMGSAAAYYAAKQGKRVLVLEQFELLHGKGSSHGSSRIFCVAYPNDVYTELSLQSLKMWQAIEKENDVELIRMTGELDFAPTRKDDLRGLEETLTRFNVPFEVLNAAQVNERFPGFSLPANSHAVYNPLAGVLNPTLAMATMQKVANGLGAEFREHSPVKSVEGEHQTGEAPVAVVTLANGTVVRGRQCIVTAGPWTDKLLKLSGSDNVKLQPIATFGAYWRCKQELYTPEKFPVFIKYGYPEVYGLPMMNAHEGVKICRHDGPDVNPDERQGVAQREAEQEWLQAFVAENFSHVDSSAPNHVDHCMYTMTLDSNFILDFLPVPANAASPTATKRIVVGAGFSGHGAKMTPVIGQILTDLAIKGTTNHSTEVFRITSTICVGWSTTTTSTNTMAKSHGDKKRRRNDKKHAANNSNAAAQQIRAVKSQANAIFSLTASSNPNPKNLGPFSDRQRILVVGDGDFSFSLSLAVFLGGKNLVATCYDSKLDLKEKYSNALLNCDALETAGAEVHFDVDATNLEKENWLNGAQPFQSIVFNFPHLGGATEADVANNQKLLRNFFYSTRQYLHPTRGQVLVSLRNTLFYNRWKIQEQAAASGFKLKRTEVFDASIYSGYEPQRTHPASFRGEPPSTTGAHYFIFTLDKSIEVVDPRQQATQEPKAARSSAVKKGTAKKKAAAPPTKMTCQPCGLTFRDVKKYNGHMNSAKHAKKAKALKKKH</sequence>
<dbReference type="Pfam" id="PF01266">
    <property type="entry name" value="DAO"/>
    <property type="match status" value="1"/>
</dbReference>
<evidence type="ECO:0000256" key="7">
    <source>
        <dbReference type="ARBA" id="ARBA00052742"/>
    </source>
</evidence>
<comment type="catalytic activity">
    <reaction evidence="7">
        <text>sarcosine + O2 + H2O = formaldehyde + glycine + H2O2</text>
        <dbReference type="Rhea" id="RHEA:13313"/>
        <dbReference type="ChEBI" id="CHEBI:15377"/>
        <dbReference type="ChEBI" id="CHEBI:15379"/>
        <dbReference type="ChEBI" id="CHEBI:16240"/>
        <dbReference type="ChEBI" id="CHEBI:16842"/>
        <dbReference type="ChEBI" id="CHEBI:57305"/>
        <dbReference type="ChEBI" id="CHEBI:57433"/>
        <dbReference type="EC" id="1.5.3.1"/>
    </reaction>
</comment>
<evidence type="ECO:0000256" key="1">
    <source>
        <dbReference type="ARBA" id="ARBA00001974"/>
    </source>
</evidence>
<name>A0A8J5MC44_9STRA</name>
<dbReference type="FunFam" id="3.50.50.60:FF:000189">
    <property type="entry name" value="Monomeric sarcosine oxidase"/>
    <property type="match status" value="1"/>
</dbReference>
<evidence type="ECO:0000256" key="8">
    <source>
        <dbReference type="SAM" id="MobiDB-lite"/>
    </source>
</evidence>
<evidence type="ECO:0000256" key="2">
    <source>
        <dbReference type="ARBA" id="ARBA00010989"/>
    </source>
</evidence>
<dbReference type="GO" id="GO:0008115">
    <property type="term" value="F:sarcosine oxidase activity"/>
    <property type="evidence" value="ECO:0007669"/>
    <property type="project" value="UniProtKB-EC"/>
</dbReference>
<accession>A0A8J5MC44</accession>
<dbReference type="InterPro" id="IPR013087">
    <property type="entry name" value="Znf_C2H2_type"/>
</dbReference>
<keyword evidence="5" id="KW-0274">FAD</keyword>
<dbReference type="NCBIfam" id="NF008425">
    <property type="entry name" value="PRK11259.1"/>
    <property type="match status" value="1"/>
</dbReference>
<evidence type="ECO:0000313" key="10">
    <source>
        <dbReference type="EMBL" id="KAG6973781.1"/>
    </source>
</evidence>
<dbReference type="AlphaFoldDB" id="A0A8J5MC44"/>
<dbReference type="Proteomes" id="UP000709295">
    <property type="component" value="Unassembled WGS sequence"/>
</dbReference>
<keyword evidence="11" id="KW-1185">Reference proteome</keyword>
<dbReference type="EMBL" id="JAENGY010000104">
    <property type="protein sequence ID" value="KAG6973781.1"/>
    <property type="molecule type" value="Genomic_DNA"/>
</dbReference>
<feature type="compositionally biased region" description="Basic residues" evidence="8">
    <location>
        <begin position="412"/>
        <end position="421"/>
    </location>
</feature>
<evidence type="ECO:0000256" key="4">
    <source>
        <dbReference type="ARBA" id="ARBA00022630"/>
    </source>
</evidence>
<dbReference type="PROSITE" id="PS00028">
    <property type="entry name" value="ZINC_FINGER_C2H2_1"/>
    <property type="match status" value="1"/>
</dbReference>
<dbReference type="GO" id="GO:0070042">
    <property type="term" value="F:rRNA (uridine-N3-)-methyltransferase activity"/>
    <property type="evidence" value="ECO:0007669"/>
    <property type="project" value="InterPro"/>
</dbReference>
<protein>
    <recommendedName>
        <fullName evidence="3">sarcosine oxidasee (formaldehyde-forming)</fullName>
        <ecNumber evidence="3">1.5.3.1</ecNumber>
    </recommendedName>
</protein>
<evidence type="ECO:0000313" key="11">
    <source>
        <dbReference type="Proteomes" id="UP000709295"/>
    </source>
</evidence>
<evidence type="ECO:0000256" key="5">
    <source>
        <dbReference type="ARBA" id="ARBA00022827"/>
    </source>
</evidence>
<proteinExistence type="inferred from homology"/>
<keyword evidence="6" id="KW-0560">Oxidoreductase</keyword>
<comment type="caution">
    <text evidence="10">The sequence shown here is derived from an EMBL/GenBank/DDBJ whole genome shotgun (WGS) entry which is preliminary data.</text>
</comment>
<feature type="region of interest" description="Disordered" evidence="8">
    <location>
        <begin position="663"/>
        <end position="695"/>
    </location>
</feature>
<evidence type="ECO:0000256" key="6">
    <source>
        <dbReference type="ARBA" id="ARBA00023002"/>
    </source>
</evidence>
<dbReference type="PANTHER" id="PTHR10961">
    <property type="entry name" value="PEROXISOMAL SARCOSINE OXIDASE"/>
    <property type="match status" value="1"/>
</dbReference>
<dbReference type="GO" id="GO:0070475">
    <property type="term" value="P:rRNA base methylation"/>
    <property type="evidence" value="ECO:0007669"/>
    <property type="project" value="InterPro"/>
</dbReference>
<dbReference type="PANTHER" id="PTHR10961:SF7">
    <property type="entry name" value="FAD DEPENDENT OXIDOREDUCTASE DOMAIN-CONTAINING PROTEIN"/>
    <property type="match status" value="1"/>
</dbReference>
<comment type="cofactor">
    <cofactor evidence="1">
        <name>FAD</name>
        <dbReference type="ChEBI" id="CHEBI:57692"/>
    </cofactor>
</comment>
<feature type="region of interest" description="Disordered" evidence="8">
    <location>
        <begin position="403"/>
        <end position="430"/>
    </location>
</feature>
<reference evidence="10" key="1">
    <citation type="submission" date="2021-01" db="EMBL/GenBank/DDBJ databases">
        <title>Phytophthora aleatoria, a newly-described species from Pinus radiata is distinct from Phytophthora cactorum isolates based on comparative genomics.</title>
        <authorList>
            <person name="Mcdougal R."/>
            <person name="Panda P."/>
            <person name="Williams N."/>
            <person name="Studholme D.J."/>
        </authorList>
    </citation>
    <scope>NUCLEOTIDE SEQUENCE</scope>
    <source>
        <strain evidence="10">NZFS 4037</strain>
    </source>
</reference>
<evidence type="ECO:0000256" key="3">
    <source>
        <dbReference type="ARBA" id="ARBA00012769"/>
    </source>
</evidence>
<organism evidence="10 11">
    <name type="scientific">Phytophthora aleatoria</name>
    <dbReference type="NCBI Taxonomy" id="2496075"/>
    <lineage>
        <taxon>Eukaryota</taxon>
        <taxon>Sar</taxon>
        <taxon>Stramenopiles</taxon>
        <taxon>Oomycota</taxon>
        <taxon>Peronosporomycetes</taxon>
        <taxon>Peronosporales</taxon>
        <taxon>Peronosporaceae</taxon>
        <taxon>Phytophthora</taxon>
    </lineage>
</organism>
<dbReference type="InterPro" id="IPR006076">
    <property type="entry name" value="FAD-dep_OxRdtase"/>
</dbReference>
<dbReference type="Pfam" id="PF10354">
    <property type="entry name" value="BMT5-like"/>
    <property type="match status" value="1"/>
</dbReference>
<dbReference type="InterPro" id="IPR045170">
    <property type="entry name" value="MTOX"/>
</dbReference>
<dbReference type="InterPro" id="IPR019446">
    <property type="entry name" value="BMT5-like"/>
</dbReference>
<dbReference type="GO" id="GO:0050660">
    <property type="term" value="F:flavin adenine dinucleotide binding"/>
    <property type="evidence" value="ECO:0007669"/>
    <property type="project" value="InterPro"/>
</dbReference>